<dbReference type="EMBL" id="NPHW01006346">
    <property type="protein sequence ID" value="OXV05876.1"/>
    <property type="molecule type" value="Genomic_DNA"/>
</dbReference>
<accession>A0A232LP08</accession>
<name>A0A232LP08_9EURO</name>
<evidence type="ECO:0000313" key="1">
    <source>
        <dbReference type="EMBL" id="OXV05876.1"/>
    </source>
</evidence>
<proteinExistence type="predicted"/>
<dbReference type="AlphaFoldDB" id="A0A232LP08"/>
<gene>
    <name evidence="1" type="ORF">Egran_06356</name>
</gene>
<organism evidence="1 2">
    <name type="scientific">Elaphomyces granulatus</name>
    <dbReference type="NCBI Taxonomy" id="519963"/>
    <lineage>
        <taxon>Eukaryota</taxon>
        <taxon>Fungi</taxon>
        <taxon>Dikarya</taxon>
        <taxon>Ascomycota</taxon>
        <taxon>Pezizomycotina</taxon>
        <taxon>Eurotiomycetes</taxon>
        <taxon>Eurotiomycetidae</taxon>
        <taxon>Eurotiales</taxon>
        <taxon>Elaphomycetaceae</taxon>
        <taxon>Elaphomyces</taxon>
    </lineage>
</organism>
<keyword evidence="2" id="KW-1185">Reference proteome</keyword>
<protein>
    <submittedName>
        <fullName evidence="1">Uncharacterized protein</fullName>
    </submittedName>
</protein>
<evidence type="ECO:0000313" key="2">
    <source>
        <dbReference type="Proteomes" id="UP000243515"/>
    </source>
</evidence>
<sequence>MLKRALLGYQKFQSGHEKNLHDTQYSLGEVFEKCGRLAEAEIFFADAHVGYAMLLGPNDPKTWNQVDETSFPFAVLQPSQASGNLLGIKVLSIYAWPRFAASAYSITESGTKPRRLINDFEAKKNRFQAMQLQVHGPKDEANAFAAYSAVLEKYSSGFEECGRLAEAENAFADARAGYMMLLGPNDPKTVDAAYCLDRIRLKQNQYSSHLKSQKDRVV</sequence>
<dbReference type="Proteomes" id="UP000243515">
    <property type="component" value="Unassembled WGS sequence"/>
</dbReference>
<reference evidence="1 2" key="1">
    <citation type="journal article" date="2015" name="Environ. Microbiol.">
        <title>Metagenome sequence of Elaphomyces granulatus from sporocarp tissue reveals Ascomycota ectomycorrhizal fingerprints of genome expansion and a Proteobacteria-rich microbiome.</title>
        <authorList>
            <person name="Quandt C.A."/>
            <person name="Kohler A."/>
            <person name="Hesse C.N."/>
            <person name="Sharpton T.J."/>
            <person name="Martin F."/>
            <person name="Spatafora J.W."/>
        </authorList>
    </citation>
    <scope>NUCLEOTIDE SEQUENCE [LARGE SCALE GENOMIC DNA]</scope>
    <source>
        <strain evidence="1 2">OSC145934</strain>
    </source>
</reference>
<comment type="caution">
    <text evidence="1">The sequence shown here is derived from an EMBL/GenBank/DDBJ whole genome shotgun (WGS) entry which is preliminary data.</text>
</comment>